<evidence type="ECO:0000313" key="1">
    <source>
        <dbReference type="EMBL" id="KAJ0181672.1"/>
    </source>
</evidence>
<organism evidence="1 2">
    <name type="scientific">Dendrolimus kikuchii</name>
    <dbReference type="NCBI Taxonomy" id="765133"/>
    <lineage>
        <taxon>Eukaryota</taxon>
        <taxon>Metazoa</taxon>
        <taxon>Ecdysozoa</taxon>
        <taxon>Arthropoda</taxon>
        <taxon>Hexapoda</taxon>
        <taxon>Insecta</taxon>
        <taxon>Pterygota</taxon>
        <taxon>Neoptera</taxon>
        <taxon>Endopterygota</taxon>
        <taxon>Lepidoptera</taxon>
        <taxon>Glossata</taxon>
        <taxon>Ditrysia</taxon>
        <taxon>Bombycoidea</taxon>
        <taxon>Lasiocampidae</taxon>
        <taxon>Dendrolimus</taxon>
    </lineage>
</organism>
<dbReference type="EMBL" id="CM034390">
    <property type="protein sequence ID" value="KAJ0181672.1"/>
    <property type="molecule type" value="Genomic_DNA"/>
</dbReference>
<keyword evidence="2" id="KW-1185">Reference proteome</keyword>
<proteinExistence type="predicted"/>
<evidence type="ECO:0000313" key="2">
    <source>
        <dbReference type="Proteomes" id="UP000824533"/>
    </source>
</evidence>
<gene>
    <name evidence="1" type="ORF">K1T71_002394</name>
</gene>
<sequence length="348" mass="37765">MTKRQESGFNWRGVAFGQRRPVVGHGRERSEGFLFGASCRSGDRRLSLRGTKPGRAANRPQRTKPLGRVVVVVRARAVPAPTVKLAASALSMNPHYHGYAELSSPHPPSPEAAFAANGHDYPHNNNNPALKECAGCGGKIVERFLLHALDRYWHHGCLKCTCCGQALADMGRSFYFKGGMILCKSDYTRMFGSGGACAACGQAIPASEFVMRTNAPQQPLHVFHIKCFACSKCGSHLMQGDRYYMLAGSDYEEMMACSYLSATGVNPEPSSTACWTPPAFTSAPLQEQEALPGPRAPPLTLRPLGVLGLQSATMPYSSRLSQEPALDLTMSAPPIKSRRQCRSSDEET</sequence>
<name>A0ACC1DE18_9NEOP</name>
<reference evidence="1 2" key="1">
    <citation type="journal article" date="2021" name="Front. Genet.">
        <title>Chromosome-Level Genome Assembly Reveals Significant Gene Expansion in the Toll and IMD Signaling Pathways of Dendrolimus kikuchii.</title>
        <authorList>
            <person name="Zhou J."/>
            <person name="Wu P."/>
            <person name="Xiong Z."/>
            <person name="Liu N."/>
            <person name="Zhao N."/>
            <person name="Ji M."/>
            <person name="Qiu Y."/>
            <person name="Yang B."/>
        </authorList>
    </citation>
    <scope>NUCLEOTIDE SEQUENCE [LARGE SCALE GENOMIC DNA]</scope>
    <source>
        <strain evidence="1">Ann1</strain>
    </source>
</reference>
<comment type="caution">
    <text evidence="1">The sequence shown here is derived from an EMBL/GenBank/DDBJ whole genome shotgun (WGS) entry which is preliminary data.</text>
</comment>
<protein>
    <submittedName>
        <fullName evidence="1">Uncharacterized protein</fullName>
    </submittedName>
</protein>
<dbReference type="Proteomes" id="UP000824533">
    <property type="component" value="Linkage Group LG04"/>
</dbReference>
<accession>A0ACC1DE18</accession>